<dbReference type="RefSeq" id="WP_160352485.1">
    <property type="nucleotide sequence ID" value="NZ_SDWJ01000001.1"/>
</dbReference>
<dbReference type="PROSITE" id="PS50005">
    <property type="entry name" value="TPR"/>
    <property type="match status" value="2"/>
</dbReference>
<dbReference type="InterPro" id="IPR051012">
    <property type="entry name" value="CellSynth/LPSAsmb/PSIAsmb"/>
</dbReference>
<feature type="repeat" description="TPR" evidence="3">
    <location>
        <begin position="47"/>
        <end position="80"/>
    </location>
</feature>
<name>A0A6I4LSV8_9SPHN</name>
<comment type="caution">
    <text evidence="5">The sequence shown here is derived from an EMBL/GenBank/DDBJ whole genome shotgun (WGS) entry which is preliminary data.</text>
</comment>
<organism evidence="5 6">
    <name type="scientific">Sphingorhabdus profundilacus</name>
    <dbReference type="NCBI Taxonomy" id="2509718"/>
    <lineage>
        <taxon>Bacteria</taxon>
        <taxon>Pseudomonadati</taxon>
        <taxon>Pseudomonadota</taxon>
        <taxon>Alphaproteobacteria</taxon>
        <taxon>Sphingomonadales</taxon>
        <taxon>Sphingomonadaceae</taxon>
        <taxon>Sphingorhabdus</taxon>
    </lineage>
</organism>
<proteinExistence type="predicted"/>
<feature type="repeat" description="TPR" evidence="3">
    <location>
        <begin position="225"/>
        <end position="258"/>
    </location>
</feature>
<feature type="chain" id="PRO_5026331084" evidence="4">
    <location>
        <begin position="27"/>
        <end position="311"/>
    </location>
</feature>
<dbReference type="OrthoDB" id="8480982at2"/>
<dbReference type="InterPro" id="IPR011990">
    <property type="entry name" value="TPR-like_helical_dom_sf"/>
</dbReference>
<keyword evidence="2 3" id="KW-0802">TPR repeat</keyword>
<evidence type="ECO:0000256" key="2">
    <source>
        <dbReference type="ARBA" id="ARBA00022803"/>
    </source>
</evidence>
<evidence type="ECO:0000256" key="4">
    <source>
        <dbReference type="SAM" id="SignalP"/>
    </source>
</evidence>
<evidence type="ECO:0000313" key="5">
    <source>
        <dbReference type="EMBL" id="MVZ96512.1"/>
    </source>
</evidence>
<protein>
    <submittedName>
        <fullName evidence="5">Tetratricopeptide repeat protein</fullName>
    </submittedName>
</protein>
<evidence type="ECO:0000313" key="6">
    <source>
        <dbReference type="Proteomes" id="UP000471147"/>
    </source>
</evidence>
<keyword evidence="1" id="KW-0677">Repeat</keyword>
<dbReference type="SUPFAM" id="SSF48452">
    <property type="entry name" value="TPR-like"/>
    <property type="match status" value="2"/>
</dbReference>
<dbReference type="Gene3D" id="1.25.40.10">
    <property type="entry name" value="Tetratricopeptide repeat domain"/>
    <property type="match status" value="2"/>
</dbReference>
<dbReference type="InterPro" id="IPR019734">
    <property type="entry name" value="TPR_rpt"/>
</dbReference>
<keyword evidence="4" id="KW-0732">Signal</keyword>
<feature type="signal peptide" evidence="4">
    <location>
        <begin position="1"/>
        <end position="26"/>
    </location>
</feature>
<dbReference type="Pfam" id="PF13432">
    <property type="entry name" value="TPR_16"/>
    <property type="match status" value="1"/>
</dbReference>
<reference evidence="5 6" key="1">
    <citation type="submission" date="2019-01" db="EMBL/GenBank/DDBJ databases">
        <title>Sphingorhabdus lacus sp.nov., isolated from an oligotrophic freshwater lake.</title>
        <authorList>
            <person name="Park M."/>
        </authorList>
    </citation>
    <scope>NUCLEOTIDE SEQUENCE [LARGE SCALE GENOMIC DNA]</scope>
    <source>
        <strain evidence="5 6">IMCC26285</strain>
    </source>
</reference>
<sequence length="311" mass="32916">MKLWNGKLLVISTTALAAAIMAPAFAMGGGGGGGGGTPSQSAPAYDPAVDYQKGATAFRAGQYADAIKSFKRVVGAMPRNAQAQYLLGASYMALSDFKKAKGPMTLAVKHDDKMIDAHRDLGIIHAKLGAAAKANEQLDALKSLEANCGSGCRDQKQLKEAIAKLEAALVAGKTAMGPVQPDIVLAQAIAADATYVQAVALINEKRYVEAIAELDKALWAAGPHPDILTYLGFANRKLHNYEEAEGYYQAALSIAPKHRGAIEYYGELKLERGNVVGAKAHLAQLETICGYGCHEADELRRWIKEAATSAS</sequence>
<keyword evidence="6" id="KW-1185">Reference proteome</keyword>
<dbReference type="Proteomes" id="UP000471147">
    <property type="component" value="Unassembled WGS sequence"/>
</dbReference>
<evidence type="ECO:0000256" key="1">
    <source>
        <dbReference type="ARBA" id="ARBA00022737"/>
    </source>
</evidence>
<dbReference type="PANTHER" id="PTHR45586">
    <property type="entry name" value="TPR REPEAT-CONTAINING PROTEIN PA4667"/>
    <property type="match status" value="1"/>
</dbReference>
<dbReference type="Pfam" id="PF07719">
    <property type="entry name" value="TPR_2"/>
    <property type="match status" value="1"/>
</dbReference>
<dbReference type="PANTHER" id="PTHR45586:SF1">
    <property type="entry name" value="LIPOPOLYSACCHARIDE ASSEMBLY PROTEIN B"/>
    <property type="match status" value="1"/>
</dbReference>
<evidence type="ECO:0000256" key="3">
    <source>
        <dbReference type="PROSITE-ProRule" id="PRU00339"/>
    </source>
</evidence>
<dbReference type="InterPro" id="IPR013105">
    <property type="entry name" value="TPR_2"/>
</dbReference>
<dbReference type="EMBL" id="SDWJ01000001">
    <property type="protein sequence ID" value="MVZ96512.1"/>
    <property type="molecule type" value="Genomic_DNA"/>
</dbReference>
<gene>
    <name evidence="5" type="ORF">EUU23_02190</name>
</gene>
<accession>A0A6I4LSV8</accession>
<dbReference type="AlphaFoldDB" id="A0A6I4LSV8"/>
<dbReference type="SMART" id="SM00028">
    <property type="entry name" value="TPR"/>
    <property type="match status" value="4"/>
</dbReference>